<dbReference type="Gene3D" id="3.30.450.40">
    <property type="match status" value="1"/>
</dbReference>
<proteinExistence type="predicted"/>
<protein>
    <submittedName>
        <fullName evidence="2">GAF and ANTAR domain-containing protein</fullName>
    </submittedName>
</protein>
<gene>
    <name evidence="2" type="ORF">OKJ48_04450</name>
</gene>
<evidence type="ECO:0000313" key="3">
    <source>
        <dbReference type="Proteomes" id="UP001352223"/>
    </source>
</evidence>
<sequence length="282" mass="29622">MEPLAGSSTQAALVWQRAARAHERAERAMGLARRYESMSKGAADDLYLRLADIHRSTASRHQVAAKLLEAHARRTGQWVRDGGPRPLFMTGVAEACGTNSVAMTLVDAARNQLATASSDQPSCTAQDLEFVLGEGPGRDAVHGGLPVEASGTTLTTRWPGYGPAVRALGIGQVVAVPLQVSGDCIGALAVFDPCSDRTSTALFEQIADALTRSVLVGQDAVPGLFGGIDYRAVVHQAAGMVAVHLHCQVADALELVKARAFSDGRPIGDVARDIVHGQLKLG</sequence>
<dbReference type="SUPFAM" id="SSF55781">
    <property type="entry name" value="GAF domain-like"/>
    <property type="match status" value="1"/>
</dbReference>
<feature type="domain" description="ANTAR" evidence="1">
    <location>
        <begin position="202"/>
        <end position="275"/>
    </location>
</feature>
<dbReference type="InterPro" id="IPR029016">
    <property type="entry name" value="GAF-like_dom_sf"/>
</dbReference>
<dbReference type="EMBL" id="JAOZYB010000017">
    <property type="protein sequence ID" value="MEB3959507.1"/>
    <property type="molecule type" value="Genomic_DNA"/>
</dbReference>
<dbReference type="RefSeq" id="WP_324766491.1">
    <property type="nucleotide sequence ID" value="NZ_BAAATS010000014.1"/>
</dbReference>
<dbReference type="SMART" id="SM01012">
    <property type="entry name" value="ANTAR"/>
    <property type="match status" value="1"/>
</dbReference>
<dbReference type="Proteomes" id="UP001352223">
    <property type="component" value="Unassembled WGS sequence"/>
</dbReference>
<accession>A0ABU6C5P5</accession>
<evidence type="ECO:0000259" key="1">
    <source>
        <dbReference type="SMART" id="SM01012"/>
    </source>
</evidence>
<comment type="caution">
    <text evidence="2">The sequence shown here is derived from an EMBL/GenBank/DDBJ whole genome shotgun (WGS) entry which is preliminary data.</text>
</comment>
<evidence type="ECO:0000313" key="2">
    <source>
        <dbReference type="EMBL" id="MEB3959507.1"/>
    </source>
</evidence>
<organism evidence="2 3">
    <name type="scientific">Streptomyces kunmingensis</name>
    <dbReference type="NCBI Taxonomy" id="68225"/>
    <lineage>
        <taxon>Bacteria</taxon>
        <taxon>Bacillati</taxon>
        <taxon>Actinomycetota</taxon>
        <taxon>Actinomycetes</taxon>
        <taxon>Kitasatosporales</taxon>
        <taxon>Streptomycetaceae</taxon>
        <taxon>Streptomyces</taxon>
    </lineage>
</organism>
<keyword evidence="3" id="KW-1185">Reference proteome</keyword>
<reference evidence="2 3" key="1">
    <citation type="submission" date="2022-10" db="EMBL/GenBank/DDBJ databases">
        <authorList>
            <person name="Xie J."/>
            <person name="Shen N."/>
        </authorList>
    </citation>
    <scope>NUCLEOTIDE SEQUENCE [LARGE SCALE GENOMIC DNA]</scope>
    <source>
        <strain evidence="2 3">DSM 41681</strain>
    </source>
</reference>
<dbReference type="InterPro" id="IPR005561">
    <property type="entry name" value="ANTAR"/>
</dbReference>
<name>A0ABU6C5P5_9ACTN</name>